<protein>
    <submittedName>
        <fullName evidence="3">Fibronectin type III domain protein</fullName>
    </submittedName>
</protein>
<dbReference type="PROSITE" id="PS50853">
    <property type="entry name" value="FN3"/>
    <property type="match status" value="1"/>
</dbReference>
<feature type="non-terminal residue" evidence="3">
    <location>
        <position position="226"/>
    </location>
</feature>
<reference evidence="3" key="1">
    <citation type="submission" date="2013-11" db="EMBL/GenBank/DDBJ databases">
        <title>The gill chamber epibiosis of deep-sea shrimp Rimicaris exoculata: an in-depth metagenomic investigation and discovery of Zetaproteobacteria.</title>
        <authorList>
            <person name="Jan C."/>
            <person name="Petersen J.M."/>
            <person name="Werner J."/>
            <person name="Teeling H."/>
            <person name="Huang S."/>
            <person name="Glockner F.O."/>
            <person name="Golyshina O.V."/>
            <person name="Dubilier N."/>
            <person name="Golyshin P.N."/>
            <person name="Jebbar M."/>
            <person name="Cambon-Bonavita M.-A."/>
        </authorList>
    </citation>
    <scope>NUCLEOTIDE SEQUENCE</scope>
</reference>
<feature type="signal peptide" evidence="1">
    <location>
        <begin position="1"/>
        <end position="26"/>
    </location>
</feature>
<dbReference type="InterPro" id="IPR003961">
    <property type="entry name" value="FN3_dom"/>
</dbReference>
<dbReference type="Gene3D" id="2.60.40.10">
    <property type="entry name" value="Immunoglobulins"/>
    <property type="match status" value="2"/>
</dbReference>
<keyword evidence="1" id="KW-0732">Signal</keyword>
<dbReference type="InterPro" id="IPR036116">
    <property type="entry name" value="FN3_sf"/>
</dbReference>
<evidence type="ECO:0000313" key="3">
    <source>
        <dbReference type="EMBL" id="CDL72998.1"/>
    </source>
</evidence>
<dbReference type="AlphaFoldDB" id="W1IAC8"/>
<feature type="non-terminal residue" evidence="3">
    <location>
        <position position="1"/>
    </location>
</feature>
<gene>
    <name evidence="3" type="primary">fnd</name>
</gene>
<dbReference type="EMBL" id="HG799391">
    <property type="protein sequence ID" value="CDL72998.1"/>
    <property type="molecule type" value="Genomic_DNA"/>
</dbReference>
<organism evidence="3">
    <name type="scientific">uncultured Campylobacterota bacterium</name>
    <dbReference type="NCBI Taxonomy" id="120858"/>
    <lineage>
        <taxon>Bacteria</taxon>
        <taxon>Pseudomonadati</taxon>
        <taxon>Campylobacterota</taxon>
        <taxon>environmental samples</taxon>
    </lineage>
</organism>
<dbReference type="InterPro" id="IPR013783">
    <property type="entry name" value="Ig-like_fold"/>
</dbReference>
<sequence length="226" mass="25528">MKKLTLVPLTLISALLLNGCNTSALATYQLDTNLPKMKSVKSVAGNTYVAFEWQPIDKQGLDGVNIYRTEGDGRVYNPNKTLVKVGTVSNRFATHYVDRGLHQNSQYTYTFTTIKGGFESAHGQVIDVKTLPPFDAITFFQAFQKAPNVIKLIWRPHSDKRVKMYKIERSINGEPWKWIESIKHRMMSEFIDTYVAPGNSYAYRVVAVGFDDSISQPSKIVTILAR</sequence>
<feature type="domain" description="Fibronectin type-III" evidence="2">
    <location>
        <begin position="132"/>
        <end position="226"/>
    </location>
</feature>
<dbReference type="SUPFAM" id="SSF49265">
    <property type="entry name" value="Fibronectin type III"/>
    <property type="match status" value="1"/>
</dbReference>
<accession>W1IAC8</accession>
<evidence type="ECO:0000256" key="1">
    <source>
        <dbReference type="SAM" id="SignalP"/>
    </source>
</evidence>
<feature type="chain" id="PRO_5004804410" evidence="1">
    <location>
        <begin position="27"/>
        <end position="226"/>
    </location>
</feature>
<name>W1IAC8_9BACT</name>
<evidence type="ECO:0000259" key="2">
    <source>
        <dbReference type="PROSITE" id="PS50853"/>
    </source>
</evidence>
<proteinExistence type="predicted"/>